<dbReference type="OrthoDB" id="10635812at2759"/>
<dbReference type="PANTHER" id="PTHR31649">
    <property type="entry name" value="AGAP009604-PA"/>
    <property type="match status" value="1"/>
</dbReference>
<dbReference type="PANTHER" id="PTHR31649:SF1">
    <property type="entry name" value="FARNESOIC ACID O-METHYL TRANSFERASE DOMAIN-CONTAINING PROTEIN"/>
    <property type="match status" value="1"/>
</dbReference>
<feature type="region of interest" description="Disordered" evidence="1">
    <location>
        <begin position="408"/>
        <end position="500"/>
    </location>
</feature>
<comment type="caution">
    <text evidence="3">The sequence shown here is derived from an EMBL/GenBank/DDBJ whole genome shotgun (WGS) entry which is preliminary data.</text>
</comment>
<dbReference type="Proteomes" id="UP001107558">
    <property type="component" value="Chromosome 4"/>
</dbReference>
<accession>A0A9J6BH19</accession>
<evidence type="ECO:0000313" key="3">
    <source>
        <dbReference type="EMBL" id="KAG5669109.1"/>
    </source>
</evidence>
<dbReference type="EMBL" id="JADBJN010000004">
    <property type="protein sequence ID" value="KAG5669109.1"/>
    <property type="molecule type" value="Genomic_DNA"/>
</dbReference>
<gene>
    <name evidence="3" type="ORF">PVAND_017006</name>
</gene>
<sequence length="986" mass="105679">MLTVWIGVLVLCGFSAAQNCVFAPNCPDFVIWSPGYICDDGFFAVIKKKVINGRQVKTVCCSEVTSCSPNQFWCSSQENNEVYSTNSAALAPSCLNGCVAEFRKFIGDNAPMIDGVSAGFYDANTESFIGRVRVFNTYQPGRIVANTAGIFYTYHGIERFSNESVEYLVRNPNYNYEWTPSANGTVVINAVTLNIPRSSSQYVGRIHVGNYCRIGAVVRIMGGLFYGDDHGSEEFTNQYEVLTCKTKPVTTTISPPPICPIYWKSHSMYSSMVNNNQSVIINAQNGFLIGEASNNYAWFNFTSLTDSEVPATLIIPGGIQHNIGRAFIDGNLIIGTVDINTGILQYTDGHGNMQNILCYEVLVCCITNNVNNTTVIGTTTTSSTITFNHTSSTTISSESTTTSYVIHTSSSTTVSGQSTSSTTPSGHDSSSTTPFGQSTSSTTPSGQSTSSTTPSGQSTSSTTPSGQSTSSTTPSGQSTSSTTPSGQSTSSTTPSGHDSTQQRLLDMIQAQQRLLDKAQVQQRLLDKAQAQFWTKHNSTTPSGHDSSSTTPSGHDSSSTTPSGHDSSSTTPSGHDSSSTTPSGHDSSSTTPSGHDSSSTTPSGQSTSSTTPSGQSTSSTTPSGQSTSSTTPSGQSTSSTTPSGQSTSSTTPSTLLTTTSSTMSTTTVPQNCVVSWKDYTGIEDLPHVAVTSGIPSTTGAYVGQSNVYGNLLPGRISFNTTTNSYCFYFGLESCINSFQYLENNHNYTYSWVNSQNGDSVMNAIVVQTFYIGKIFVNGTLYFGTIVPGYGMMYVEDSSSKWHYSNNSYQVLACIASPPPQIYECSQQWNSYNGNSAPLQNGISVEDGTNATFVGRGTFLSDFTIGKIQIPPLQPGLLYYSFGNLALDLTTAEYLVQNPQYSYTWVESSFGLPVEYALAVRKSSAYWPMYIGRVQINSTFVLMGKVLPSKGMTYYDANGNEQIFSHYQVLTCTSPTVVCNSNCARLYG</sequence>
<dbReference type="SMART" id="SM00696">
    <property type="entry name" value="DM9"/>
    <property type="match status" value="2"/>
</dbReference>
<evidence type="ECO:0000256" key="2">
    <source>
        <dbReference type="SAM" id="SignalP"/>
    </source>
</evidence>
<reference evidence="3" key="1">
    <citation type="submission" date="2021-03" db="EMBL/GenBank/DDBJ databases">
        <title>Chromosome level genome of the anhydrobiotic midge Polypedilum vanderplanki.</title>
        <authorList>
            <person name="Yoshida Y."/>
            <person name="Kikawada T."/>
            <person name="Gusev O."/>
        </authorList>
    </citation>
    <scope>NUCLEOTIDE SEQUENCE</scope>
    <source>
        <strain evidence="3">NIAS01</strain>
        <tissue evidence="3">Whole body or cell culture</tissue>
    </source>
</reference>
<protein>
    <submittedName>
        <fullName evidence="3">Uncharacterized protein</fullName>
    </submittedName>
</protein>
<keyword evidence="4" id="KW-1185">Reference proteome</keyword>
<name>A0A9J6BH19_POLVA</name>
<dbReference type="AlphaFoldDB" id="A0A9J6BH19"/>
<evidence type="ECO:0000256" key="1">
    <source>
        <dbReference type="SAM" id="MobiDB-lite"/>
    </source>
</evidence>
<feature type="signal peptide" evidence="2">
    <location>
        <begin position="1"/>
        <end position="17"/>
    </location>
</feature>
<organism evidence="3 4">
    <name type="scientific">Polypedilum vanderplanki</name>
    <name type="common">Sleeping chironomid midge</name>
    <dbReference type="NCBI Taxonomy" id="319348"/>
    <lineage>
        <taxon>Eukaryota</taxon>
        <taxon>Metazoa</taxon>
        <taxon>Ecdysozoa</taxon>
        <taxon>Arthropoda</taxon>
        <taxon>Hexapoda</taxon>
        <taxon>Insecta</taxon>
        <taxon>Pterygota</taxon>
        <taxon>Neoptera</taxon>
        <taxon>Endopterygota</taxon>
        <taxon>Diptera</taxon>
        <taxon>Nematocera</taxon>
        <taxon>Chironomoidea</taxon>
        <taxon>Chironomidae</taxon>
        <taxon>Chironominae</taxon>
        <taxon>Polypedilum</taxon>
        <taxon>Polypedilum</taxon>
    </lineage>
</organism>
<evidence type="ECO:0000313" key="4">
    <source>
        <dbReference type="Proteomes" id="UP001107558"/>
    </source>
</evidence>
<proteinExistence type="predicted"/>
<feature type="compositionally biased region" description="Low complexity" evidence="1">
    <location>
        <begin position="408"/>
        <end position="496"/>
    </location>
</feature>
<feature type="compositionally biased region" description="Low complexity" evidence="1">
    <location>
        <begin position="538"/>
        <end position="661"/>
    </location>
</feature>
<dbReference type="InterPro" id="IPR006616">
    <property type="entry name" value="DM9_repeat"/>
</dbReference>
<dbReference type="Pfam" id="PF11901">
    <property type="entry name" value="DM9"/>
    <property type="match status" value="3"/>
</dbReference>
<feature type="region of interest" description="Disordered" evidence="1">
    <location>
        <begin position="535"/>
        <end position="661"/>
    </location>
</feature>
<keyword evidence="2" id="KW-0732">Signal</keyword>
<feature type="chain" id="PRO_5039895253" evidence="2">
    <location>
        <begin position="18"/>
        <end position="986"/>
    </location>
</feature>